<dbReference type="InterPro" id="IPR001627">
    <property type="entry name" value="Semap_dom"/>
</dbReference>
<keyword evidence="1" id="KW-0325">Glycoprotein</keyword>
<dbReference type="GO" id="GO:0030215">
    <property type="term" value="F:semaphorin receptor binding"/>
    <property type="evidence" value="ECO:0007669"/>
    <property type="project" value="InterPro"/>
</dbReference>
<sequence length="414" mass="46932">MATLTPCFLRIFAVLQLAACSFPEEPGPLISAPAEVVRRYPVFVGRAHRSYTRQEPLYIQTVLKVNRTLYIGARDDLYRVELDHVSGDEMFYSKKRTWESNKNDIRICRMKGKHERPEPHVLFPRAKPAFYTSVGRTDRPARKPASLMNSILQFMKRNEECRNYIKVLLSHDGGLFVCGTNAFNPLCANYTRDTLELVGEPISGMARCPYDPKHANVALFAEGSLFTGTVTDFLAIDAVIYRSLGESPALRTIKHDSKWFREPYFVSAVEWGPHIYFFFREMAMEFNYLEKVMVSRVARVCKGDLGGSQRVLERQWTSFLKARLNCSIPGDSHFYFNLLQSTSPIIRMQGRDVILGVFSTPSNRPPSCPVSNGHERLCCRALCDEVILARSPQAHWAGKSRRGGKGGGDEDAIQ</sequence>
<dbReference type="OrthoDB" id="9988752at2759"/>
<dbReference type="InterPro" id="IPR027231">
    <property type="entry name" value="Semaphorin"/>
</dbReference>
<dbReference type="PANTHER" id="PTHR11036:SF130">
    <property type="entry name" value="SEMA DOMAIN, TRANSMEMBRANE DOMAIN (TM), AND CYTOPLASMIC DOMAIN, (SEMAPHORIN) 6BA"/>
    <property type="match status" value="1"/>
</dbReference>
<dbReference type="GO" id="GO:0030335">
    <property type="term" value="P:positive regulation of cell migration"/>
    <property type="evidence" value="ECO:0007669"/>
    <property type="project" value="TreeGrafter"/>
</dbReference>
<dbReference type="GO" id="GO:0007411">
    <property type="term" value="P:axon guidance"/>
    <property type="evidence" value="ECO:0007669"/>
    <property type="project" value="TreeGrafter"/>
</dbReference>
<dbReference type="GO" id="GO:0071526">
    <property type="term" value="P:semaphorin-plexin signaling pathway"/>
    <property type="evidence" value="ECO:0007669"/>
    <property type="project" value="TreeGrafter"/>
</dbReference>
<accession>A0A3N0YCU2</accession>
<evidence type="ECO:0000256" key="2">
    <source>
        <dbReference type="PROSITE-ProRule" id="PRU00352"/>
    </source>
</evidence>
<dbReference type="GO" id="GO:0005886">
    <property type="term" value="C:plasma membrane"/>
    <property type="evidence" value="ECO:0007669"/>
    <property type="project" value="TreeGrafter"/>
</dbReference>
<reference evidence="5 6" key="1">
    <citation type="submission" date="2018-10" db="EMBL/GenBank/DDBJ databases">
        <title>Genome assembly for a Yunnan-Guizhou Plateau 3E fish, Anabarilius grahami (Regan), and its evolutionary and genetic applications.</title>
        <authorList>
            <person name="Jiang W."/>
        </authorList>
    </citation>
    <scope>NUCLEOTIDE SEQUENCE [LARGE SCALE GENOMIC DNA]</scope>
    <source>
        <strain evidence="5">AG-KIZ</strain>
        <tissue evidence="5">Muscle</tissue>
    </source>
</reference>
<evidence type="ECO:0000313" key="5">
    <source>
        <dbReference type="EMBL" id="ROL43660.1"/>
    </source>
</evidence>
<dbReference type="PROSITE" id="PS51004">
    <property type="entry name" value="SEMA"/>
    <property type="match status" value="1"/>
</dbReference>
<protein>
    <submittedName>
        <fullName evidence="5">Semaphorin-6B</fullName>
    </submittedName>
</protein>
<comment type="caution">
    <text evidence="2">Lacks conserved residue(s) required for the propagation of feature annotation.</text>
</comment>
<dbReference type="GO" id="GO:0045499">
    <property type="term" value="F:chemorepellent activity"/>
    <property type="evidence" value="ECO:0007669"/>
    <property type="project" value="TreeGrafter"/>
</dbReference>
<dbReference type="GO" id="GO:0001755">
    <property type="term" value="P:neural crest cell migration"/>
    <property type="evidence" value="ECO:0007669"/>
    <property type="project" value="TreeGrafter"/>
</dbReference>
<evidence type="ECO:0000256" key="3">
    <source>
        <dbReference type="SAM" id="SignalP"/>
    </source>
</evidence>
<dbReference type="Proteomes" id="UP000281406">
    <property type="component" value="Unassembled WGS sequence"/>
</dbReference>
<dbReference type="AlphaFoldDB" id="A0A3N0YCU2"/>
<dbReference type="SUPFAM" id="SSF101912">
    <property type="entry name" value="Sema domain"/>
    <property type="match status" value="2"/>
</dbReference>
<dbReference type="InterPro" id="IPR015943">
    <property type="entry name" value="WD40/YVTN_repeat-like_dom_sf"/>
</dbReference>
<evidence type="ECO:0000256" key="1">
    <source>
        <dbReference type="ARBA" id="ARBA00023180"/>
    </source>
</evidence>
<gene>
    <name evidence="5" type="ORF">DPX16_2898</name>
</gene>
<dbReference type="PANTHER" id="PTHR11036">
    <property type="entry name" value="SEMAPHORIN"/>
    <property type="match status" value="1"/>
</dbReference>
<keyword evidence="3" id="KW-0732">Signal</keyword>
<dbReference type="SMART" id="SM00630">
    <property type="entry name" value="Sema"/>
    <property type="match status" value="1"/>
</dbReference>
<evidence type="ECO:0000313" key="6">
    <source>
        <dbReference type="Proteomes" id="UP000281406"/>
    </source>
</evidence>
<feature type="chain" id="PRO_5018330419" evidence="3">
    <location>
        <begin position="24"/>
        <end position="414"/>
    </location>
</feature>
<keyword evidence="6" id="KW-1185">Reference proteome</keyword>
<feature type="domain" description="Sema" evidence="4">
    <location>
        <begin position="26"/>
        <end position="414"/>
    </location>
</feature>
<dbReference type="InterPro" id="IPR036352">
    <property type="entry name" value="Semap_dom_sf"/>
</dbReference>
<proteinExistence type="predicted"/>
<dbReference type="EMBL" id="RJVU01047875">
    <property type="protein sequence ID" value="ROL43660.1"/>
    <property type="molecule type" value="Genomic_DNA"/>
</dbReference>
<organism evidence="5 6">
    <name type="scientific">Anabarilius grahami</name>
    <name type="common">Kanglang fish</name>
    <name type="synonym">Barilius grahami</name>
    <dbReference type="NCBI Taxonomy" id="495550"/>
    <lineage>
        <taxon>Eukaryota</taxon>
        <taxon>Metazoa</taxon>
        <taxon>Chordata</taxon>
        <taxon>Craniata</taxon>
        <taxon>Vertebrata</taxon>
        <taxon>Euteleostomi</taxon>
        <taxon>Actinopterygii</taxon>
        <taxon>Neopterygii</taxon>
        <taxon>Teleostei</taxon>
        <taxon>Ostariophysi</taxon>
        <taxon>Cypriniformes</taxon>
        <taxon>Xenocyprididae</taxon>
        <taxon>Xenocypridinae</taxon>
        <taxon>Xenocypridinae incertae sedis</taxon>
        <taxon>Anabarilius</taxon>
    </lineage>
</organism>
<evidence type="ECO:0000259" key="4">
    <source>
        <dbReference type="PROSITE" id="PS51004"/>
    </source>
</evidence>
<comment type="caution">
    <text evidence="5">The sequence shown here is derived from an EMBL/GenBank/DDBJ whole genome shotgun (WGS) entry which is preliminary data.</text>
</comment>
<feature type="signal peptide" evidence="3">
    <location>
        <begin position="1"/>
        <end position="23"/>
    </location>
</feature>
<name>A0A3N0YCU2_ANAGA</name>
<dbReference type="Gene3D" id="2.130.10.10">
    <property type="entry name" value="YVTN repeat-like/Quinoprotein amine dehydrogenase"/>
    <property type="match status" value="2"/>
</dbReference>